<evidence type="ECO:0008006" key="3">
    <source>
        <dbReference type="Google" id="ProtNLM"/>
    </source>
</evidence>
<dbReference type="RefSeq" id="WP_075442132.1">
    <property type="nucleotide sequence ID" value="NZ_FOQK01000003.1"/>
</dbReference>
<organism evidence="1 2">
    <name type="scientific">Selenomonas ruminantium</name>
    <dbReference type="NCBI Taxonomy" id="971"/>
    <lineage>
        <taxon>Bacteria</taxon>
        <taxon>Bacillati</taxon>
        <taxon>Bacillota</taxon>
        <taxon>Negativicutes</taxon>
        <taxon>Selenomonadales</taxon>
        <taxon>Selenomonadaceae</taxon>
        <taxon>Selenomonas</taxon>
    </lineage>
</organism>
<evidence type="ECO:0000313" key="1">
    <source>
        <dbReference type="EMBL" id="SFH72607.1"/>
    </source>
</evidence>
<accession>A0A1I3CDN8</accession>
<name>A0A1I3CDN8_SELRU</name>
<protein>
    <recommendedName>
        <fullName evidence="3">DUF4867 domain-containing protein</fullName>
    </recommendedName>
</protein>
<dbReference type="InterPro" id="IPR032358">
    <property type="entry name" value="DUF4867"/>
</dbReference>
<evidence type="ECO:0000313" key="2">
    <source>
        <dbReference type="Proteomes" id="UP000183639"/>
    </source>
</evidence>
<dbReference type="EMBL" id="FOQK01000003">
    <property type="protein sequence ID" value="SFH72607.1"/>
    <property type="molecule type" value="Genomic_DNA"/>
</dbReference>
<dbReference type="Proteomes" id="UP000183639">
    <property type="component" value="Unassembled WGS sequence"/>
</dbReference>
<sequence>MKISSVKEKEFRTYGRVLPLDVSDFVETIKARPAVKKGEVVYEPSVRAFEELPLYQELKDKTYGEQAIEFGHCSGWNEKLNAVEYHRSSEIDIAATDLYLILGRQQDIDYETNTYDTSKMEVFFVPAGTAVELYATTLHYAPCGKEGQEFRCGVVLPKGTNEELREKPGQQAEDRLLFADNKWLIAHKESGLDRDGAWIGLQGENIELC</sequence>
<dbReference type="OrthoDB" id="358393at2"/>
<proteinExistence type="predicted"/>
<dbReference type="Pfam" id="PF16161">
    <property type="entry name" value="DUF4867"/>
    <property type="match status" value="1"/>
</dbReference>
<dbReference type="AlphaFoldDB" id="A0A1I3CDN8"/>
<gene>
    <name evidence="1" type="ORF">SAMN04487861_10372</name>
</gene>
<reference evidence="1 2" key="1">
    <citation type="submission" date="2016-10" db="EMBL/GenBank/DDBJ databases">
        <authorList>
            <person name="de Groot N.N."/>
        </authorList>
    </citation>
    <scope>NUCLEOTIDE SEQUENCE [LARGE SCALE GENOMIC DNA]</scope>
    <source>
        <strain evidence="1 2">Z108</strain>
    </source>
</reference>